<reference evidence="4" key="1">
    <citation type="submission" date="2022-11" db="UniProtKB">
        <authorList>
            <consortium name="WormBaseParasite"/>
        </authorList>
    </citation>
    <scope>IDENTIFICATION</scope>
</reference>
<feature type="region of interest" description="Disordered" evidence="1">
    <location>
        <begin position="598"/>
        <end position="820"/>
    </location>
</feature>
<feature type="compositionally biased region" description="Low complexity" evidence="1">
    <location>
        <begin position="465"/>
        <end position="476"/>
    </location>
</feature>
<dbReference type="PROSITE" id="PS50006">
    <property type="entry name" value="FHA_DOMAIN"/>
    <property type="match status" value="1"/>
</dbReference>
<feature type="region of interest" description="Disordered" evidence="1">
    <location>
        <begin position="400"/>
        <end position="483"/>
    </location>
</feature>
<evidence type="ECO:0000259" key="2">
    <source>
        <dbReference type="PROSITE" id="PS50006"/>
    </source>
</evidence>
<dbReference type="Pfam" id="PF00498">
    <property type="entry name" value="FHA"/>
    <property type="match status" value="1"/>
</dbReference>
<keyword evidence="3" id="KW-1185">Reference proteome</keyword>
<feature type="region of interest" description="Disordered" evidence="1">
    <location>
        <begin position="168"/>
        <end position="206"/>
    </location>
</feature>
<proteinExistence type="predicted"/>
<dbReference type="SUPFAM" id="SSF49879">
    <property type="entry name" value="SMAD/FHA domain"/>
    <property type="match status" value="1"/>
</dbReference>
<feature type="compositionally biased region" description="Low complexity" evidence="1">
    <location>
        <begin position="175"/>
        <end position="206"/>
    </location>
</feature>
<feature type="compositionally biased region" description="Low complexity" evidence="1">
    <location>
        <begin position="601"/>
        <end position="611"/>
    </location>
</feature>
<feature type="compositionally biased region" description="Basic residues" evidence="1">
    <location>
        <begin position="436"/>
        <end position="445"/>
    </location>
</feature>
<accession>A0A914QZC4</accession>
<feature type="compositionally biased region" description="Basic and acidic residues" evidence="1">
    <location>
        <begin position="627"/>
        <end position="668"/>
    </location>
</feature>
<feature type="compositionally biased region" description="Low complexity" evidence="1">
    <location>
        <begin position="548"/>
        <end position="563"/>
    </location>
</feature>
<dbReference type="Gene3D" id="2.60.200.20">
    <property type="match status" value="1"/>
</dbReference>
<dbReference type="SMART" id="SM00240">
    <property type="entry name" value="FHA"/>
    <property type="match status" value="1"/>
</dbReference>
<sequence>MKKKLDKVTRLGRNPELVDVVLHLEQGQLVSRLHAEITAEPDSEDPTKFSRYSIADRSLNGTYVNDRRAPTVSGELYLKKGDVIKFGHVNGANYKPGEYAIGNESDFIFTFEPAYEGMEYIGHTPDGNRIERKVPKKEGDLSVIPYGTRINPEQKRVEYIQPHSQLVTKSNEIKQQQQQQHSSSSLSDQSITVPTTTIHPGTFGTTSIPIPGVSNPAIIPNMTNFNLLTDLGRISGELQQTQNNLATNNTNNEMLLNIISQYFKTFQQPSNELLCLLQLLQIPQQQTQPNLSYFQQPITSSNTIHNINIALQGNLLRNYIQPNPNESVITALRQIATPYLNGHTSLNTINGINSGSGANVVQALYAALQPPTTTATSIASMASAMAAASAAAVSAANSIPTTSTTFPSTTIPTTLPSSHQHQFTPPDPRQVIERKPHQHHHHHHQQQQQQQPQQQIVESSPDNIASASSTTSEETTVPARNPASDLLYHDSIITPQRFSHTHSETKPEKISINEKMLANVAKAAAAAAVGAHYRNSGEALHERKSDQTTSVETTPTTPVAPTLTKKQRKAAHIADHIQETIDFVAKNTTEIPSDSELLAEQAQPHQPQQQPSLNESLGKQRKRKKRLSENENGKHKENVLKILDDAVAKMDPDSKPKPTFKIEFHDSSEPSTTISNGIPLPSEIIDREQSSSGGSLIVCEATPDDPGLLNGSNIDLLESKKPDELKLLSRRLSGGSTAKVGSKGRKKKSSETESENSEDDGDDILSTYKLSSRQKNNNSNSSAASSESRPRKKSTSVKSRVIRVPRSPIPSYKKGPERLPGHKSNEVARLLFIHACCKKRCYKASTKEYW</sequence>
<dbReference type="AlphaFoldDB" id="A0A914QZC4"/>
<evidence type="ECO:0000313" key="3">
    <source>
        <dbReference type="Proteomes" id="UP000887578"/>
    </source>
</evidence>
<evidence type="ECO:0000313" key="4">
    <source>
        <dbReference type="WBParaSite" id="PDA_v2.g7437.t1"/>
    </source>
</evidence>
<feature type="compositionally biased region" description="Basic and acidic residues" evidence="1">
    <location>
        <begin position="717"/>
        <end position="727"/>
    </location>
</feature>
<protein>
    <submittedName>
        <fullName evidence="4">FHA domain-containing protein</fullName>
    </submittedName>
</protein>
<feature type="compositionally biased region" description="Basic residues" evidence="1">
    <location>
        <begin position="790"/>
        <end position="803"/>
    </location>
</feature>
<dbReference type="Proteomes" id="UP000887578">
    <property type="component" value="Unplaced"/>
</dbReference>
<evidence type="ECO:0000256" key="1">
    <source>
        <dbReference type="SAM" id="MobiDB-lite"/>
    </source>
</evidence>
<feature type="compositionally biased region" description="Low complexity" evidence="1">
    <location>
        <begin position="771"/>
        <end position="787"/>
    </location>
</feature>
<organism evidence="3 4">
    <name type="scientific">Panagrolaimus davidi</name>
    <dbReference type="NCBI Taxonomy" id="227884"/>
    <lineage>
        <taxon>Eukaryota</taxon>
        <taxon>Metazoa</taxon>
        <taxon>Ecdysozoa</taxon>
        <taxon>Nematoda</taxon>
        <taxon>Chromadorea</taxon>
        <taxon>Rhabditida</taxon>
        <taxon>Tylenchina</taxon>
        <taxon>Panagrolaimomorpha</taxon>
        <taxon>Panagrolaimoidea</taxon>
        <taxon>Panagrolaimidae</taxon>
        <taxon>Panagrolaimus</taxon>
    </lineage>
</organism>
<feature type="region of interest" description="Disordered" evidence="1">
    <location>
        <begin position="537"/>
        <end position="563"/>
    </location>
</feature>
<dbReference type="WBParaSite" id="PDA_v2.g7437.t1">
    <property type="protein sequence ID" value="PDA_v2.g7437.t1"/>
    <property type="gene ID" value="PDA_v2.g7437"/>
</dbReference>
<name>A0A914QZC4_9BILA</name>
<dbReference type="InterPro" id="IPR000253">
    <property type="entry name" value="FHA_dom"/>
</dbReference>
<feature type="compositionally biased region" description="Acidic residues" evidence="1">
    <location>
        <begin position="752"/>
        <end position="763"/>
    </location>
</feature>
<dbReference type="InterPro" id="IPR008984">
    <property type="entry name" value="SMAD_FHA_dom_sf"/>
</dbReference>
<feature type="domain" description="FHA" evidence="2">
    <location>
        <begin position="9"/>
        <end position="69"/>
    </location>
</feature>
<feature type="compositionally biased region" description="Low complexity" evidence="1">
    <location>
        <begin position="446"/>
        <end position="455"/>
    </location>
</feature>
<feature type="compositionally biased region" description="Low complexity" evidence="1">
    <location>
        <begin position="400"/>
        <end position="418"/>
    </location>
</feature>